<dbReference type="AlphaFoldDB" id="A0A8S4SBJ7"/>
<dbReference type="GO" id="GO:0005975">
    <property type="term" value="P:carbohydrate metabolic process"/>
    <property type="evidence" value="ECO:0007669"/>
    <property type="project" value="InterPro"/>
</dbReference>
<evidence type="ECO:0000256" key="4">
    <source>
        <dbReference type="SAM" id="Phobius"/>
    </source>
</evidence>
<feature type="compositionally biased region" description="Polar residues" evidence="3">
    <location>
        <begin position="55"/>
        <end position="81"/>
    </location>
</feature>
<keyword evidence="1" id="KW-1015">Disulfide bond</keyword>
<dbReference type="Proteomes" id="UP000838756">
    <property type="component" value="Unassembled WGS sequence"/>
</dbReference>
<dbReference type="InterPro" id="IPR011013">
    <property type="entry name" value="Gal_mutarotase_sf_dom"/>
</dbReference>
<dbReference type="Gene3D" id="2.60.40.1760">
    <property type="entry name" value="glycosyl hydrolase (family 31)"/>
    <property type="match status" value="1"/>
</dbReference>
<dbReference type="SUPFAM" id="SSF74650">
    <property type="entry name" value="Galactose mutarotase-like"/>
    <property type="match status" value="1"/>
</dbReference>
<dbReference type="PROSITE" id="PS00025">
    <property type="entry name" value="P_TREFOIL_1"/>
    <property type="match status" value="1"/>
</dbReference>
<evidence type="ECO:0000259" key="5">
    <source>
        <dbReference type="PROSITE" id="PS51448"/>
    </source>
</evidence>
<dbReference type="InterPro" id="IPR044913">
    <property type="entry name" value="P_trefoil_dom_sf"/>
</dbReference>
<comment type="caution">
    <text evidence="6">The sequence shown here is derived from an EMBL/GenBank/DDBJ whole genome shotgun (WGS) entry which is preliminary data.</text>
</comment>
<feature type="region of interest" description="Disordered" evidence="3">
    <location>
        <begin position="214"/>
        <end position="233"/>
    </location>
</feature>
<dbReference type="PROSITE" id="PS51448">
    <property type="entry name" value="P_TREFOIL_2"/>
    <property type="match status" value="1"/>
</dbReference>
<evidence type="ECO:0000256" key="3">
    <source>
        <dbReference type="SAM" id="MobiDB-lite"/>
    </source>
</evidence>
<sequence length="568" mass="64759">MPKIPYKAEKCQEDDEDYEIVSFEDFCDKSPGSKTDLLTLNDNINYRLHYESDKNSNSAETGEPSTRNVGMHTETSLSGPKNASYKRKLSFAPFGKSDKTNRGPLFGGVVPRPRNDEETSRDHRYERFSPRRSWLVCCWETATNLFPGMVATALLIALGVAAWWAVGGVLGGSWGDDHYRKLWERAHPEDVKIPLSPIIEKVIPTENRYHDHNNLSTKNKINMSEDSKRKDYNKKSAYTERPIEVLREMCAQVTDNMRFDCHPQDGASEEGCTQRGCCWKSTAVAGAPYCFYPPQYDTYHFVNSTETKHGMGVYYGRARDVGYPGQFNTIKLDFYYVSDDVLEIKIFDADNKRFESPYPEVPMVSSPISQLKYRVQVDSSAVGFKVIRNSDNVTLMDTQNVGGLILSDKFLQMSSLLPSEHLYGLGEKQAAFLNDLNWKTFTLFNRDIAPTENDVLLDALRSVASFYKCWLFTYPQVNHLHYIVLQPTPAITYRALGGMLDFYVFLGPTSQDVVSQYTAMIGRPFMPPYWSLGFHLCKFNYGSLNVTRDVMEKNREVIPLVSPFRIIP</sequence>
<feature type="transmembrane region" description="Helical" evidence="4">
    <location>
        <begin position="145"/>
        <end position="171"/>
    </location>
</feature>
<dbReference type="EMBL" id="CAKXAJ010026290">
    <property type="protein sequence ID" value="CAH2265666.1"/>
    <property type="molecule type" value="Genomic_DNA"/>
</dbReference>
<dbReference type="PANTHER" id="PTHR22762:SF131">
    <property type="entry name" value="GLYCOSIDE HYDROLASE FAMILY 31 N-TERMINAL DOMAIN-CONTAINING PROTEIN"/>
    <property type="match status" value="1"/>
</dbReference>
<dbReference type="CDD" id="cd14752">
    <property type="entry name" value="GH31_N"/>
    <property type="match status" value="1"/>
</dbReference>
<feature type="compositionally biased region" description="Basic and acidic residues" evidence="3">
    <location>
        <begin position="113"/>
        <end position="122"/>
    </location>
</feature>
<dbReference type="GO" id="GO:0004558">
    <property type="term" value="F:alpha-1,4-glucosidase activity"/>
    <property type="evidence" value="ECO:0007669"/>
    <property type="project" value="TreeGrafter"/>
</dbReference>
<evidence type="ECO:0000313" key="6">
    <source>
        <dbReference type="EMBL" id="CAH2265666.1"/>
    </source>
</evidence>
<evidence type="ECO:0000256" key="2">
    <source>
        <dbReference type="PROSITE-ProRule" id="PRU00779"/>
    </source>
</evidence>
<reference evidence="6" key="1">
    <citation type="submission" date="2022-03" db="EMBL/GenBank/DDBJ databases">
        <authorList>
            <person name="Lindestad O."/>
        </authorList>
    </citation>
    <scope>NUCLEOTIDE SEQUENCE</scope>
</reference>
<feature type="compositionally biased region" description="Basic and acidic residues" evidence="3">
    <location>
        <begin position="223"/>
        <end position="233"/>
    </location>
</feature>
<dbReference type="SMART" id="SM00018">
    <property type="entry name" value="PD"/>
    <property type="match status" value="1"/>
</dbReference>
<keyword evidence="4" id="KW-0472">Membrane</keyword>
<gene>
    <name evidence="6" type="primary">jg4916</name>
    <name evidence="6" type="ORF">PAEG_LOCUS25004</name>
</gene>
<evidence type="ECO:0000313" key="7">
    <source>
        <dbReference type="Proteomes" id="UP000838756"/>
    </source>
</evidence>
<feature type="region of interest" description="Disordered" evidence="3">
    <location>
        <begin position="51"/>
        <end position="82"/>
    </location>
</feature>
<keyword evidence="4" id="KW-0812">Transmembrane</keyword>
<dbReference type="InterPro" id="IPR017957">
    <property type="entry name" value="P_trefoil_CS"/>
</dbReference>
<dbReference type="CDD" id="cd00111">
    <property type="entry name" value="Trefoil"/>
    <property type="match status" value="1"/>
</dbReference>
<proteinExistence type="predicted"/>
<evidence type="ECO:0000256" key="1">
    <source>
        <dbReference type="ARBA" id="ARBA00023157"/>
    </source>
</evidence>
<comment type="caution">
    <text evidence="2">Lacks conserved residue(s) required for the propagation of feature annotation.</text>
</comment>
<keyword evidence="7" id="KW-1185">Reference proteome</keyword>
<dbReference type="OrthoDB" id="1334205at2759"/>
<dbReference type="PANTHER" id="PTHR22762">
    <property type="entry name" value="ALPHA-GLUCOSIDASE"/>
    <property type="match status" value="1"/>
</dbReference>
<dbReference type="GO" id="GO:0030246">
    <property type="term" value="F:carbohydrate binding"/>
    <property type="evidence" value="ECO:0007669"/>
    <property type="project" value="InterPro"/>
</dbReference>
<protein>
    <submittedName>
        <fullName evidence="6">Jg4916 protein</fullName>
    </submittedName>
</protein>
<feature type="region of interest" description="Disordered" evidence="3">
    <location>
        <begin position="94"/>
        <end position="122"/>
    </location>
</feature>
<dbReference type="Gene3D" id="3.20.20.80">
    <property type="entry name" value="Glycosidases"/>
    <property type="match status" value="1"/>
</dbReference>
<accession>A0A8S4SBJ7</accession>
<name>A0A8S4SBJ7_9NEOP</name>
<dbReference type="Pfam" id="PF00088">
    <property type="entry name" value="Trefoil"/>
    <property type="match status" value="1"/>
</dbReference>
<keyword evidence="4" id="KW-1133">Transmembrane helix</keyword>
<organism evidence="6 7">
    <name type="scientific">Pararge aegeria aegeria</name>
    <dbReference type="NCBI Taxonomy" id="348720"/>
    <lineage>
        <taxon>Eukaryota</taxon>
        <taxon>Metazoa</taxon>
        <taxon>Ecdysozoa</taxon>
        <taxon>Arthropoda</taxon>
        <taxon>Hexapoda</taxon>
        <taxon>Insecta</taxon>
        <taxon>Pterygota</taxon>
        <taxon>Neoptera</taxon>
        <taxon>Endopterygota</taxon>
        <taxon>Lepidoptera</taxon>
        <taxon>Glossata</taxon>
        <taxon>Ditrysia</taxon>
        <taxon>Papilionoidea</taxon>
        <taxon>Nymphalidae</taxon>
        <taxon>Satyrinae</taxon>
        <taxon>Satyrini</taxon>
        <taxon>Parargina</taxon>
        <taxon>Pararge</taxon>
    </lineage>
</organism>
<feature type="domain" description="P-type" evidence="5">
    <location>
        <begin position="248"/>
        <end position="294"/>
    </location>
</feature>
<dbReference type="Gene3D" id="4.10.110.10">
    <property type="entry name" value="Spasmolytic Protein, domain 1"/>
    <property type="match status" value="1"/>
</dbReference>
<dbReference type="InterPro" id="IPR000519">
    <property type="entry name" value="P_trefoil_dom"/>
</dbReference>